<dbReference type="Proteomes" id="UP000198307">
    <property type="component" value="Unassembled WGS sequence"/>
</dbReference>
<evidence type="ECO:0000313" key="2">
    <source>
        <dbReference type="Proteomes" id="UP000198307"/>
    </source>
</evidence>
<dbReference type="OrthoDB" id="9790146at2"/>
<protein>
    <submittedName>
        <fullName evidence="1">7-alpha-hydroxysteroid dehydrogenase</fullName>
    </submittedName>
</protein>
<organism evidence="1 2">
    <name type="scientific">Paracoccus seriniphilus</name>
    <dbReference type="NCBI Taxonomy" id="184748"/>
    <lineage>
        <taxon>Bacteria</taxon>
        <taxon>Pseudomonadati</taxon>
        <taxon>Pseudomonadota</taxon>
        <taxon>Alphaproteobacteria</taxon>
        <taxon>Rhodobacterales</taxon>
        <taxon>Paracoccaceae</taxon>
        <taxon>Paracoccus</taxon>
    </lineage>
</organism>
<accession>A0A239PNG6</accession>
<dbReference type="RefSeq" id="WP_089343036.1">
    <property type="nucleotide sequence ID" value="NZ_CP067129.1"/>
</dbReference>
<name>A0A239PNG6_9RHOB</name>
<proteinExistence type="predicted"/>
<dbReference type="CDD" id="cd05233">
    <property type="entry name" value="SDR_c"/>
    <property type="match status" value="1"/>
</dbReference>
<dbReference type="InterPro" id="IPR002347">
    <property type="entry name" value="SDR_fam"/>
</dbReference>
<dbReference type="EMBL" id="FZQB01000002">
    <property type="protein sequence ID" value="SNT71678.1"/>
    <property type="molecule type" value="Genomic_DNA"/>
</dbReference>
<keyword evidence="2" id="KW-1185">Reference proteome</keyword>
<gene>
    <name evidence="1" type="ORF">SAMN05444959_102192</name>
</gene>
<evidence type="ECO:0000313" key="1">
    <source>
        <dbReference type="EMBL" id="SNT71678.1"/>
    </source>
</evidence>
<dbReference type="Gene3D" id="3.40.50.720">
    <property type="entry name" value="NAD(P)-binding Rossmann-like Domain"/>
    <property type="match status" value="1"/>
</dbReference>
<sequence>MSMSIQGKTAIVTGGCRGIGLAIAQHFVDCGANVMIADRDEAALEQAVSDCDEGNGKVRKFSGNICEKLAMANLLSATLDSFDRIDILVNAHRFVEASDPLDTDPGVLEEMLRQNMISGLRLSQMVAKRMIKQAEGQTDLVQAGAIVNLSTLAASRPVPQMLGYSIACAAQEQATRGLALSLAPHRIRVNGVRFSSVMSHELKCALKEDDSLRSQIVAGTPLGRIASADDVAETAQYLVSEGARFVTGQIISIDGGRSLADPVTAQGL</sequence>
<dbReference type="Pfam" id="PF13561">
    <property type="entry name" value="adh_short_C2"/>
    <property type="match status" value="1"/>
</dbReference>
<reference evidence="1 2" key="1">
    <citation type="submission" date="2017-07" db="EMBL/GenBank/DDBJ databases">
        <authorList>
            <person name="Sun Z.S."/>
            <person name="Albrecht U."/>
            <person name="Echele G."/>
            <person name="Lee C.C."/>
        </authorList>
    </citation>
    <scope>NUCLEOTIDE SEQUENCE [LARGE SCALE GENOMIC DNA]</scope>
    <source>
        <strain evidence="1 2">DSM 14827</strain>
    </source>
</reference>
<dbReference type="PRINTS" id="PR00081">
    <property type="entry name" value="GDHRDH"/>
</dbReference>
<dbReference type="SUPFAM" id="SSF51735">
    <property type="entry name" value="NAD(P)-binding Rossmann-fold domains"/>
    <property type="match status" value="1"/>
</dbReference>
<dbReference type="AlphaFoldDB" id="A0A239PNG6"/>
<dbReference type="PANTHER" id="PTHR43975:SF2">
    <property type="entry name" value="EG:BACR7A4.14 PROTEIN-RELATED"/>
    <property type="match status" value="1"/>
</dbReference>
<dbReference type="InterPro" id="IPR036291">
    <property type="entry name" value="NAD(P)-bd_dom_sf"/>
</dbReference>
<dbReference type="PANTHER" id="PTHR43975">
    <property type="entry name" value="ZGC:101858"/>
    <property type="match status" value="1"/>
</dbReference>